<keyword evidence="1" id="KW-0472">Membrane</keyword>
<feature type="transmembrane region" description="Helical" evidence="1">
    <location>
        <begin position="77"/>
        <end position="110"/>
    </location>
</feature>
<comment type="caution">
    <text evidence="2">The sequence shown here is derived from an EMBL/GenBank/DDBJ whole genome shotgun (WGS) entry which is preliminary data.</text>
</comment>
<dbReference type="Proteomes" id="UP000031535">
    <property type="component" value="Unassembled WGS sequence"/>
</dbReference>
<evidence type="ECO:0000313" key="3">
    <source>
        <dbReference type="Proteomes" id="UP000031535"/>
    </source>
</evidence>
<feature type="transmembrane region" description="Helical" evidence="1">
    <location>
        <begin position="195"/>
        <end position="214"/>
    </location>
</feature>
<feature type="transmembrane region" description="Helical" evidence="1">
    <location>
        <begin position="342"/>
        <end position="362"/>
    </location>
</feature>
<sequence>MINNKFHRQVGAVFALFMCGMISLHGGITLFYLSMTSIDFTSQEILTFYLSGCLTVVLIPLMGASCERVVQVALVAKILLVLCVLSTGIVWIIPEALCSGLIASSSFYFAMREVSKGAHGKLLASVLVLIINIESLVWYAALGWLSELQSRVWLSLAYGLATILPLLYLSTFVGTAMTQRVSIKQLLVLGKSLSVYNLCCYMLAAFAANCFNLSLHHWAELDAQRWWGSVPGITGFYILGVLACVVLLSRLKVRDEKLLVVALLGLCAIGYWLAGNATEDSLLLAAAVFGLGSTSTLVMSSIVADLAQTHDTLSRLLVVAVLAAMQVCLISLIHIVKVFAHIAINEWQAIAIAGGALILFKVRRLYVEGFKLKPQ</sequence>
<keyword evidence="1" id="KW-0812">Transmembrane</keyword>
<gene>
    <name evidence="2" type="ORF">UCMB321_2737</name>
</gene>
<reference evidence="2 3" key="1">
    <citation type="submission" date="2015-01" db="EMBL/GenBank/DDBJ databases">
        <title>Complete genome of Pseudomonas batumici UCM B-321 producer of the batumin antibiotic with strong antistaphilococcal and potential anticancer activity.</title>
        <authorList>
            <person name="Klochko V.V."/>
            <person name="Zelena L.B."/>
            <person name="Elena K.A."/>
            <person name="Reva O.N."/>
        </authorList>
    </citation>
    <scope>NUCLEOTIDE SEQUENCE [LARGE SCALE GENOMIC DNA]</scope>
    <source>
        <strain evidence="2 3">UCM B-321</strain>
    </source>
</reference>
<feature type="transmembrane region" description="Helical" evidence="1">
    <location>
        <begin position="45"/>
        <end position="65"/>
    </location>
</feature>
<feature type="transmembrane region" description="Helical" evidence="1">
    <location>
        <begin position="258"/>
        <end position="275"/>
    </location>
</feature>
<feature type="transmembrane region" description="Helical" evidence="1">
    <location>
        <begin position="122"/>
        <end position="141"/>
    </location>
</feature>
<feature type="transmembrane region" description="Helical" evidence="1">
    <location>
        <begin position="153"/>
        <end position="174"/>
    </location>
</feature>
<feature type="transmembrane region" description="Helical" evidence="1">
    <location>
        <begin position="12"/>
        <end position="33"/>
    </location>
</feature>
<evidence type="ECO:0000256" key="1">
    <source>
        <dbReference type="SAM" id="Phobius"/>
    </source>
</evidence>
<name>A0A0C2I315_9PSED</name>
<proteinExistence type="predicted"/>
<dbReference type="RefSeq" id="WP_040067556.1">
    <property type="nucleotide sequence ID" value="NZ_JXDG01000035.1"/>
</dbReference>
<protein>
    <submittedName>
        <fullName evidence="2">Uncharacterized protein</fullName>
    </submittedName>
</protein>
<dbReference type="EMBL" id="JXDG01000035">
    <property type="protein sequence ID" value="KIH83611.1"/>
    <property type="molecule type" value="Genomic_DNA"/>
</dbReference>
<dbReference type="AlphaFoldDB" id="A0A0C2I315"/>
<organism evidence="2 3">
    <name type="scientific">Pseudomonas batumici</name>
    <dbReference type="NCBI Taxonomy" id="226910"/>
    <lineage>
        <taxon>Bacteria</taxon>
        <taxon>Pseudomonadati</taxon>
        <taxon>Pseudomonadota</taxon>
        <taxon>Gammaproteobacteria</taxon>
        <taxon>Pseudomonadales</taxon>
        <taxon>Pseudomonadaceae</taxon>
        <taxon>Pseudomonas</taxon>
    </lineage>
</organism>
<accession>A0A0C2I315</accession>
<keyword evidence="3" id="KW-1185">Reference proteome</keyword>
<evidence type="ECO:0000313" key="2">
    <source>
        <dbReference type="EMBL" id="KIH83611.1"/>
    </source>
</evidence>
<keyword evidence="1" id="KW-1133">Transmembrane helix</keyword>
<feature type="transmembrane region" description="Helical" evidence="1">
    <location>
        <begin position="281"/>
        <end position="304"/>
    </location>
</feature>
<feature type="transmembrane region" description="Helical" evidence="1">
    <location>
        <begin position="316"/>
        <end position="336"/>
    </location>
</feature>
<feature type="transmembrane region" description="Helical" evidence="1">
    <location>
        <begin position="226"/>
        <end position="251"/>
    </location>
</feature>
<dbReference type="PATRIC" id="fig|226910.6.peg.2727"/>